<dbReference type="AlphaFoldDB" id="A0AAV6U4C6"/>
<proteinExistence type="predicted"/>
<reference evidence="1 2" key="1">
    <citation type="journal article" date="2022" name="Nat. Ecol. Evol.">
        <title>A masculinizing supergene underlies an exaggerated male reproductive morph in a spider.</title>
        <authorList>
            <person name="Hendrickx F."/>
            <person name="De Corte Z."/>
            <person name="Sonet G."/>
            <person name="Van Belleghem S.M."/>
            <person name="Kostlbacher S."/>
            <person name="Vangestel C."/>
        </authorList>
    </citation>
    <scope>NUCLEOTIDE SEQUENCE [LARGE SCALE GENOMIC DNA]</scope>
    <source>
        <strain evidence="1">W744_W776</strain>
    </source>
</reference>
<protein>
    <submittedName>
        <fullName evidence="1">Uncharacterized protein</fullName>
    </submittedName>
</protein>
<evidence type="ECO:0000313" key="1">
    <source>
        <dbReference type="EMBL" id="KAG8178355.1"/>
    </source>
</evidence>
<dbReference type="Proteomes" id="UP000827092">
    <property type="component" value="Unassembled WGS sequence"/>
</dbReference>
<sequence length="68" mass="7488">MQILYSNHTVLAAVKLSGAERHAGDSYRFQALCQPPPPFALLPFTGAKICHLPPPKERKKGFPVLGKF</sequence>
<comment type="caution">
    <text evidence="1">The sequence shown here is derived from an EMBL/GenBank/DDBJ whole genome shotgun (WGS) entry which is preliminary data.</text>
</comment>
<gene>
    <name evidence="1" type="ORF">JTE90_027224</name>
</gene>
<name>A0AAV6U4C6_9ARAC</name>
<organism evidence="1 2">
    <name type="scientific">Oedothorax gibbosus</name>
    <dbReference type="NCBI Taxonomy" id="931172"/>
    <lineage>
        <taxon>Eukaryota</taxon>
        <taxon>Metazoa</taxon>
        <taxon>Ecdysozoa</taxon>
        <taxon>Arthropoda</taxon>
        <taxon>Chelicerata</taxon>
        <taxon>Arachnida</taxon>
        <taxon>Araneae</taxon>
        <taxon>Araneomorphae</taxon>
        <taxon>Entelegynae</taxon>
        <taxon>Araneoidea</taxon>
        <taxon>Linyphiidae</taxon>
        <taxon>Erigoninae</taxon>
        <taxon>Oedothorax</taxon>
    </lineage>
</organism>
<evidence type="ECO:0000313" key="2">
    <source>
        <dbReference type="Proteomes" id="UP000827092"/>
    </source>
</evidence>
<keyword evidence="2" id="KW-1185">Reference proteome</keyword>
<dbReference type="EMBL" id="JAFNEN010000701">
    <property type="protein sequence ID" value="KAG8178355.1"/>
    <property type="molecule type" value="Genomic_DNA"/>
</dbReference>
<accession>A0AAV6U4C6</accession>